<proteinExistence type="predicted"/>
<accession>A0ACD0NXU4</accession>
<gene>
    <name evidence="1" type="ORF">IE53DRAFT_315473</name>
</gene>
<name>A0ACD0NXU4_9BASI</name>
<keyword evidence="2" id="KW-1185">Reference proteome</keyword>
<reference evidence="1 2" key="1">
    <citation type="journal article" date="2018" name="Mol. Biol. Evol.">
        <title>Broad Genomic Sampling Reveals a Smut Pathogenic Ancestry of the Fungal Clade Ustilaginomycotina.</title>
        <authorList>
            <person name="Kijpornyongpan T."/>
            <person name="Mondo S.J."/>
            <person name="Barry K."/>
            <person name="Sandor L."/>
            <person name="Lee J."/>
            <person name="Lipzen A."/>
            <person name="Pangilinan J."/>
            <person name="LaButti K."/>
            <person name="Hainaut M."/>
            <person name="Henrissat B."/>
            <person name="Grigoriev I.V."/>
            <person name="Spatafora J.W."/>
            <person name="Aime M.C."/>
        </authorList>
    </citation>
    <scope>NUCLEOTIDE SEQUENCE [LARGE SCALE GENOMIC DNA]</scope>
    <source>
        <strain evidence="1 2">SA 807</strain>
    </source>
</reference>
<evidence type="ECO:0000313" key="2">
    <source>
        <dbReference type="Proteomes" id="UP000245626"/>
    </source>
</evidence>
<feature type="non-terminal residue" evidence="1">
    <location>
        <position position="1"/>
    </location>
</feature>
<dbReference type="EMBL" id="KZ819916">
    <property type="protein sequence ID" value="PWN50587.1"/>
    <property type="molecule type" value="Genomic_DNA"/>
</dbReference>
<sequence length="193" mass="22420">KLLIPWRFFRLWAMSDGVDAPENMIRCMANNYSTLGFWRSWHRSYNLWNIRYIYAPVGGSRNVVPATLLVFTFVALWHDLSLKLLTWGWMVTFFILPEIAATAALPESKYGERPWYRHVCALGGVINVLMMMTANLVGFAIGIDGINYMISQLLGDWQGFRFMVVVSAILFVGVQVMFEYREEEKRRGIFRKC</sequence>
<dbReference type="Proteomes" id="UP000245626">
    <property type="component" value="Unassembled WGS sequence"/>
</dbReference>
<protein>
    <submittedName>
        <fullName evidence="1">Glycerol uptake protein 1</fullName>
    </submittedName>
</protein>
<evidence type="ECO:0000313" key="1">
    <source>
        <dbReference type="EMBL" id="PWN50587.1"/>
    </source>
</evidence>
<organism evidence="1 2">
    <name type="scientific">Violaceomyces palustris</name>
    <dbReference type="NCBI Taxonomy" id="1673888"/>
    <lineage>
        <taxon>Eukaryota</taxon>
        <taxon>Fungi</taxon>
        <taxon>Dikarya</taxon>
        <taxon>Basidiomycota</taxon>
        <taxon>Ustilaginomycotina</taxon>
        <taxon>Ustilaginomycetes</taxon>
        <taxon>Violaceomycetales</taxon>
        <taxon>Violaceomycetaceae</taxon>
        <taxon>Violaceomyces</taxon>
    </lineage>
</organism>